<dbReference type="Pfam" id="PF22748">
    <property type="entry name" value="PexRD54_WY"/>
    <property type="match status" value="1"/>
</dbReference>
<keyword evidence="6" id="KW-0843">Virulence</keyword>
<feature type="domain" description="RxLR effector PexRD54 WY" evidence="7">
    <location>
        <begin position="114"/>
        <end position="152"/>
    </location>
</feature>
<evidence type="ECO:0000256" key="2">
    <source>
        <dbReference type="ARBA" id="ARBA00004613"/>
    </source>
</evidence>
<name>A0A6A3LKJ5_9STRA</name>
<dbReference type="InterPro" id="IPR054463">
    <property type="entry name" value="PexRD54_WY"/>
</dbReference>
<dbReference type="GO" id="GO:0005576">
    <property type="term" value="C:extracellular region"/>
    <property type="evidence" value="ECO:0007669"/>
    <property type="project" value="UniProtKB-SubCell"/>
</dbReference>
<evidence type="ECO:0000256" key="4">
    <source>
        <dbReference type="ARBA" id="ARBA00022525"/>
    </source>
</evidence>
<comment type="subcellular location">
    <subcellularLocation>
        <location evidence="1">Host cell</location>
    </subcellularLocation>
    <subcellularLocation>
        <location evidence="2">Secreted</location>
    </subcellularLocation>
</comment>
<protein>
    <recommendedName>
        <fullName evidence="7">RxLR effector PexRD54 WY domain-containing protein</fullName>
    </recommendedName>
</protein>
<sequence length="337" mass="39032">MLQKAKTTDATRNTAKQLESAQLEMWLNSGKSVDDVHALLDIGIKSDYTRNLLLNTWVSYMDRFLKENPGQATKLLTTLETRFPDKALNQILLAAMKFPSMEKAAITIQTEKMQGYLANNRSPEKVFTWLDLDNVGESLLSDPLFMKWMKYVKDFNQKNPKHQESWFAAIHMEYKDEPVKRMIKTAMNDPSTVEIAKLMERERSKHWLDKKDPPRNVFYFLDLDKIGDKALASPNFNVWAKYLDDFNQRYPNEKTTMIDGLMANYFERKLLRIFDAAKKDPSTEKLATDLQNALINKWIAAKEKPADLKRMLVGVPTSDEMVARYVEKLRALSENTS</sequence>
<reference evidence="8 9" key="1">
    <citation type="submission" date="2018-09" db="EMBL/GenBank/DDBJ databases">
        <title>Genomic investigation of the strawberry pathogen Phytophthora fragariae indicates pathogenicity is determined by transcriptional variation in three key races.</title>
        <authorList>
            <person name="Adams T.M."/>
            <person name="Armitage A.D."/>
            <person name="Sobczyk M.K."/>
            <person name="Bates H.J."/>
            <person name="Dunwell J.M."/>
            <person name="Nellist C.F."/>
            <person name="Harrison R.J."/>
        </authorList>
    </citation>
    <scope>NUCLEOTIDE SEQUENCE [LARGE SCALE GENOMIC DNA]</scope>
    <source>
        <strain evidence="8 9">SCRP249</strain>
    </source>
</reference>
<keyword evidence="5" id="KW-0732">Signal</keyword>
<evidence type="ECO:0000259" key="7">
    <source>
        <dbReference type="Pfam" id="PF22748"/>
    </source>
</evidence>
<gene>
    <name evidence="8" type="ORF">PR001_g14671</name>
</gene>
<evidence type="ECO:0000256" key="1">
    <source>
        <dbReference type="ARBA" id="ARBA00004340"/>
    </source>
</evidence>
<dbReference type="EMBL" id="QXFV01001063">
    <property type="protein sequence ID" value="KAE9016373.1"/>
    <property type="molecule type" value="Genomic_DNA"/>
</dbReference>
<dbReference type="AlphaFoldDB" id="A0A6A3LKJ5"/>
<organism evidence="8 9">
    <name type="scientific">Phytophthora rubi</name>
    <dbReference type="NCBI Taxonomy" id="129364"/>
    <lineage>
        <taxon>Eukaryota</taxon>
        <taxon>Sar</taxon>
        <taxon>Stramenopiles</taxon>
        <taxon>Oomycota</taxon>
        <taxon>Peronosporomycetes</taxon>
        <taxon>Peronosporales</taxon>
        <taxon>Peronosporaceae</taxon>
        <taxon>Phytophthora</taxon>
    </lineage>
</organism>
<dbReference type="GO" id="GO:0043657">
    <property type="term" value="C:host cell"/>
    <property type="evidence" value="ECO:0007669"/>
    <property type="project" value="UniProtKB-SubCell"/>
</dbReference>
<evidence type="ECO:0000256" key="6">
    <source>
        <dbReference type="ARBA" id="ARBA00023026"/>
    </source>
</evidence>
<evidence type="ECO:0000256" key="5">
    <source>
        <dbReference type="ARBA" id="ARBA00022729"/>
    </source>
</evidence>
<proteinExistence type="inferred from homology"/>
<evidence type="ECO:0000256" key="3">
    <source>
        <dbReference type="ARBA" id="ARBA00010400"/>
    </source>
</evidence>
<comment type="caution">
    <text evidence="8">The sequence shown here is derived from an EMBL/GenBank/DDBJ whole genome shotgun (WGS) entry which is preliminary data.</text>
</comment>
<accession>A0A6A3LKJ5</accession>
<evidence type="ECO:0000313" key="8">
    <source>
        <dbReference type="EMBL" id="KAE9016373.1"/>
    </source>
</evidence>
<dbReference type="Proteomes" id="UP000429607">
    <property type="component" value="Unassembled WGS sequence"/>
</dbReference>
<evidence type="ECO:0000313" key="9">
    <source>
        <dbReference type="Proteomes" id="UP000429607"/>
    </source>
</evidence>
<comment type="similarity">
    <text evidence="3">Belongs to the RxLR effector family.</text>
</comment>
<keyword evidence="4" id="KW-0964">Secreted</keyword>